<sequence length="358" mass="41865">MLYYISAKEAAEKWNISQRRVAVLCAEKRIEGAMMVGNVWIIPSEAEKPVDKRTTRYEETRRKELKPFVKWVGGKSQLVEELEKYILSSKGVCKRKYAEPMVGGGALFFDVLARYSFEEYYISDVNPELINAYNIIREKVEPLIERLQDMQMTFLPMDASGRKYFYYSLREKFNRLSLRSDTALEKAADFIFLNKTCFNGLYRVNRKGLFNVPMGSYKNPKICDEENLRDIHEALQKVEIVCGDYTLSKSFIDEDTFVYLDPPYRPISETSAFTSYNRETFDDEEQRRLAAFIKEITDMHAKVVLSNSDPKNINEEDNFFDELYQGYQIKRVSASRMINSNAERRGKIKELIICNQEE</sequence>
<dbReference type="Pfam" id="PF02086">
    <property type="entry name" value="MethyltransfD12"/>
    <property type="match status" value="1"/>
</dbReference>
<dbReference type="Gene3D" id="1.10.1020.10">
    <property type="entry name" value="Adenine-specific Methyltransferase, Domain 2"/>
    <property type="match status" value="1"/>
</dbReference>
<dbReference type="InterPro" id="IPR002052">
    <property type="entry name" value="DNA_methylase_N6_adenine_CS"/>
</dbReference>
<dbReference type="AlphaFoldDB" id="A0A9D2IGY0"/>
<dbReference type="PRINTS" id="PR00505">
    <property type="entry name" value="D12N6MTFRASE"/>
</dbReference>
<dbReference type="PANTHER" id="PTHR30481:SF3">
    <property type="entry name" value="DNA ADENINE METHYLASE"/>
    <property type="match status" value="1"/>
</dbReference>
<comment type="caution">
    <text evidence="8">The sequence shown here is derived from an EMBL/GenBank/DDBJ whole genome shotgun (WGS) entry which is preliminary data.</text>
</comment>
<reference evidence="8" key="1">
    <citation type="journal article" date="2021" name="PeerJ">
        <title>Extensive microbial diversity within the chicken gut microbiome revealed by metagenomics and culture.</title>
        <authorList>
            <person name="Gilroy R."/>
            <person name="Ravi A."/>
            <person name="Getino M."/>
            <person name="Pursley I."/>
            <person name="Horton D.L."/>
            <person name="Alikhan N.F."/>
            <person name="Baker D."/>
            <person name="Gharbi K."/>
            <person name="Hall N."/>
            <person name="Watson M."/>
            <person name="Adriaenssens E.M."/>
            <person name="Foster-Nyarko E."/>
            <person name="Jarju S."/>
            <person name="Secka A."/>
            <person name="Antonio M."/>
            <person name="Oren A."/>
            <person name="Chaudhuri R.R."/>
            <person name="La Ragione R."/>
            <person name="Hildebrand F."/>
            <person name="Pallen M.J."/>
        </authorList>
    </citation>
    <scope>NUCLEOTIDE SEQUENCE</scope>
    <source>
        <strain evidence="8">CHK192-19661</strain>
    </source>
</reference>
<dbReference type="EMBL" id="DXCF01000002">
    <property type="protein sequence ID" value="HIZ08874.1"/>
    <property type="molecule type" value="Genomic_DNA"/>
</dbReference>
<proteinExistence type="inferred from homology"/>
<evidence type="ECO:0000313" key="9">
    <source>
        <dbReference type="Proteomes" id="UP000824025"/>
    </source>
</evidence>
<evidence type="ECO:0000256" key="7">
    <source>
        <dbReference type="RuleBase" id="RU361257"/>
    </source>
</evidence>
<keyword evidence="4 7" id="KW-0808">Transferase</keyword>
<dbReference type="NCBIfam" id="TIGR00571">
    <property type="entry name" value="dam"/>
    <property type="match status" value="1"/>
</dbReference>
<dbReference type="InterPro" id="IPR029063">
    <property type="entry name" value="SAM-dependent_MTases_sf"/>
</dbReference>
<dbReference type="GO" id="GO:1904047">
    <property type="term" value="F:S-adenosyl-L-methionine binding"/>
    <property type="evidence" value="ECO:0007669"/>
    <property type="project" value="TreeGrafter"/>
</dbReference>
<reference evidence="8" key="2">
    <citation type="submission" date="2021-04" db="EMBL/GenBank/DDBJ databases">
        <authorList>
            <person name="Gilroy R."/>
        </authorList>
    </citation>
    <scope>NUCLEOTIDE SEQUENCE</scope>
    <source>
        <strain evidence="8">CHK192-19661</strain>
    </source>
</reference>
<dbReference type="GO" id="GO:0009307">
    <property type="term" value="P:DNA restriction-modification system"/>
    <property type="evidence" value="ECO:0007669"/>
    <property type="project" value="InterPro"/>
</dbReference>
<organism evidence="8 9">
    <name type="scientific">Candidatus Borkfalkia avicola</name>
    <dbReference type="NCBI Taxonomy" id="2838503"/>
    <lineage>
        <taxon>Bacteria</taxon>
        <taxon>Bacillati</taxon>
        <taxon>Bacillota</taxon>
        <taxon>Clostridia</taxon>
        <taxon>Christensenellales</taxon>
        <taxon>Christensenellaceae</taxon>
        <taxon>Candidatus Borkfalkia</taxon>
    </lineage>
</organism>
<dbReference type="InterPro" id="IPR023095">
    <property type="entry name" value="Ade_MeTrfase_dom_2"/>
</dbReference>
<dbReference type="PANTHER" id="PTHR30481">
    <property type="entry name" value="DNA ADENINE METHYLASE"/>
    <property type="match status" value="1"/>
</dbReference>
<comment type="catalytic activity">
    <reaction evidence="6 7">
        <text>a 2'-deoxyadenosine in DNA + S-adenosyl-L-methionine = an N(6)-methyl-2'-deoxyadenosine in DNA + S-adenosyl-L-homocysteine + H(+)</text>
        <dbReference type="Rhea" id="RHEA:15197"/>
        <dbReference type="Rhea" id="RHEA-COMP:12418"/>
        <dbReference type="Rhea" id="RHEA-COMP:12419"/>
        <dbReference type="ChEBI" id="CHEBI:15378"/>
        <dbReference type="ChEBI" id="CHEBI:57856"/>
        <dbReference type="ChEBI" id="CHEBI:59789"/>
        <dbReference type="ChEBI" id="CHEBI:90615"/>
        <dbReference type="ChEBI" id="CHEBI:90616"/>
        <dbReference type="EC" id="2.1.1.72"/>
    </reaction>
</comment>
<dbReference type="GO" id="GO:0009007">
    <property type="term" value="F:site-specific DNA-methyltransferase (adenine-specific) activity"/>
    <property type="evidence" value="ECO:0007669"/>
    <property type="project" value="UniProtKB-UniRule"/>
</dbReference>
<accession>A0A9D2IGY0</accession>
<evidence type="ECO:0000256" key="2">
    <source>
        <dbReference type="ARBA" id="ARBA00011900"/>
    </source>
</evidence>
<dbReference type="GO" id="GO:0043565">
    <property type="term" value="F:sequence-specific DNA binding"/>
    <property type="evidence" value="ECO:0007669"/>
    <property type="project" value="TreeGrafter"/>
</dbReference>
<dbReference type="GO" id="GO:0006298">
    <property type="term" value="P:mismatch repair"/>
    <property type="evidence" value="ECO:0007669"/>
    <property type="project" value="TreeGrafter"/>
</dbReference>
<protein>
    <recommendedName>
        <fullName evidence="2 7">Site-specific DNA-methyltransferase (adenine-specific)</fullName>
        <ecNumber evidence="2 7">2.1.1.72</ecNumber>
    </recommendedName>
</protein>
<evidence type="ECO:0000256" key="4">
    <source>
        <dbReference type="ARBA" id="ARBA00022679"/>
    </source>
</evidence>
<evidence type="ECO:0000256" key="3">
    <source>
        <dbReference type="ARBA" id="ARBA00022603"/>
    </source>
</evidence>
<evidence type="ECO:0000256" key="5">
    <source>
        <dbReference type="ARBA" id="ARBA00022691"/>
    </source>
</evidence>
<gene>
    <name evidence="8" type="ORF">H9726_00160</name>
</gene>
<evidence type="ECO:0000256" key="6">
    <source>
        <dbReference type="ARBA" id="ARBA00047942"/>
    </source>
</evidence>
<dbReference type="GO" id="GO:0032259">
    <property type="term" value="P:methylation"/>
    <property type="evidence" value="ECO:0007669"/>
    <property type="project" value="UniProtKB-KW"/>
</dbReference>
<dbReference type="PROSITE" id="PS00092">
    <property type="entry name" value="N6_MTASE"/>
    <property type="match status" value="1"/>
</dbReference>
<dbReference type="Proteomes" id="UP000824025">
    <property type="component" value="Unassembled WGS sequence"/>
</dbReference>
<dbReference type="Gene3D" id="3.40.50.150">
    <property type="entry name" value="Vaccinia Virus protein VP39"/>
    <property type="match status" value="1"/>
</dbReference>
<keyword evidence="5 7" id="KW-0949">S-adenosyl-L-methionine</keyword>
<dbReference type="InterPro" id="IPR012327">
    <property type="entry name" value="MeTrfase_D12"/>
</dbReference>
<dbReference type="SUPFAM" id="SSF53335">
    <property type="entry name" value="S-adenosyl-L-methionine-dependent methyltransferases"/>
    <property type="match status" value="1"/>
</dbReference>
<comment type="similarity">
    <text evidence="1 7">Belongs to the N(4)/N(6)-methyltransferase family.</text>
</comment>
<evidence type="ECO:0000313" key="8">
    <source>
        <dbReference type="EMBL" id="HIZ08874.1"/>
    </source>
</evidence>
<keyword evidence="3 7" id="KW-0489">Methyltransferase</keyword>
<name>A0A9D2IGY0_9FIRM</name>
<evidence type="ECO:0000256" key="1">
    <source>
        <dbReference type="ARBA" id="ARBA00006594"/>
    </source>
</evidence>
<dbReference type="EC" id="2.1.1.72" evidence="2 7"/>